<keyword evidence="1" id="KW-0328">Glycosyltransferase</keyword>
<evidence type="ECO:0000313" key="3">
    <source>
        <dbReference type="EMBL" id="HEB74398.1"/>
    </source>
</evidence>
<reference evidence="3" key="1">
    <citation type="journal article" date="2020" name="mSystems">
        <title>Genome- and Community-Level Interaction Insights into Carbon Utilization and Element Cycling Functions of Hydrothermarchaeota in Hydrothermal Sediment.</title>
        <authorList>
            <person name="Zhou Z."/>
            <person name="Liu Y."/>
            <person name="Xu W."/>
            <person name="Pan J."/>
            <person name="Luo Z.H."/>
            <person name="Li M."/>
        </authorList>
    </citation>
    <scope>NUCLEOTIDE SEQUENCE [LARGE SCALE GENOMIC DNA]</scope>
    <source>
        <strain evidence="3">HyVt-45</strain>
    </source>
</reference>
<dbReference type="GO" id="GO:0008713">
    <property type="term" value="F:ADP-heptose-lipopolysaccharide heptosyltransferase activity"/>
    <property type="evidence" value="ECO:0007669"/>
    <property type="project" value="TreeGrafter"/>
</dbReference>
<dbReference type="Proteomes" id="UP000886268">
    <property type="component" value="Unassembled WGS sequence"/>
</dbReference>
<dbReference type="Gene3D" id="3.40.50.2000">
    <property type="entry name" value="Glycogen Phosphorylase B"/>
    <property type="match status" value="2"/>
</dbReference>
<comment type="caution">
    <text evidence="3">The sequence shown here is derived from an EMBL/GenBank/DDBJ whole genome shotgun (WGS) entry which is preliminary data.</text>
</comment>
<dbReference type="InterPro" id="IPR051199">
    <property type="entry name" value="LPS_LOS_Heptosyltrfase"/>
</dbReference>
<dbReference type="EMBL" id="DRKW01000244">
    <property type="protein sequence ID" value="HEB74398.1"/>
    <property type="molecule type" value="Genomic_DNA"/>
</dbReference>
<organism evidence="3">
    <name type="scientific">Desulfofervidus auxilii</name>
    <dbReference type="NCBI Taxonomy" id="1621989"/>
    <lineage>
        <taxon>Bacteria</taxon>
        <taxon>Pseudomonadati</taxon>
        <taxon>Thermodesulfobacteriota</taxon>
        <taxon>Candidatus Desulfofervidia</taxon>
        <taxon>Candidatus Desulfofervidales</taxon>
        <taxon>Candidatus Desulfofervidaceae</taxon>
        <taxon>Candidatus Desulfofervidus</taxon>
    </lineage>
</organism>
<evidence type="ECO:0000256" key="1">
    <source>
        <dbReference type="ARBA" id="ARBA00022676"/>
    </source>
</evidence>
<dbReference type="AlphaFoldDB" id="A0A7V1I5G9"/>
<dbReference type="Pfam" id="PF01075">
    <property type="entry name" value="Glyco_transf_9"/>
    <property type="match status" value="1"/>
</dbReference>
<dbReference type="CDD" id="cd03789">
    <property type="entry name" value="GT9_LPS_heptosyltransferase"/>
    <property type="match status" value="1"/>
</dbReference>
<name>A0A7V1I5G9_DESA2</name>
<protein>
    <submittedName>
        <fullName evidence="3">Lipopolysaccharide heptosyltransferase family protein</fullName>
    </submittedName>
</protein>
<dbReference type="SUPFAM" id="SSF53756">
    <property type="entry name" value="UDP-Glycosyltransferase/glycogen phosphorylase"/>
    <property type="match status" value="1"/>
</dbReference>
<dbReference type="PANTHER" id="PTHR30160">
    <property type="entry name" value="TETRAACYLDISACCHARIDE 4'-KINASE-RELATED"/>
    <property type="match status" value="1"/>
</dbReference>
<proteinExistence type="predicted"/>
<dbReference type="GO" id="GO:0005829">
    <property type="term" value="C:cytosol"/>
    <property type="evidence" value="ECO:0007669"/>
    <property type="project" value="TreeGrafter"/>
</dbReference>
<accession>A0A7V1I5G9</accession>
<gene>
    <name evidence="3" type="ORF">ENJ03_04180</name>
</gene>
<sequence>MGRRGNKRNAELKLALRTLDIMNWSLRALNAILFPYTSRTIENLRTKAGKILILRTGNIGDTACALPGLIAIRKSFPKCHITLLTSPGPKGLPEAGEVLGGLRLVDKIITFYIHDVKNKYFMRQLIKNLRSYHYDLFIRMGQDGVSYFRTLRDLCFARLLDVKGAFGFEITNYFPFFDKRRLKDYVPQNQVERILSSLADKKIIGNNFEVCLPESDIAFGEEFLQKSGVNEGDLLIGIHMGTKVQAKRWPIENFIGLCNLISTNYPNSFFFFTGSGKEYEIIKNTLNYINGRKAIVAGKASILQTAAIVKKCNLFITVDSGIMHLAALLNVPIIAIFSARQYPNMWYPWGNNHVIFRKKTPCELCFLTECSHRTCLKAITVEEVFRAVQRLLVGGGALNLIRDGKEPV</sequence>
<dbReference type="InterPro" id="IPR002201">
    <property type="entry name" value="Glyco_trans_9"/>
</dbReference>
<keyword evidence="2" id="KW-0808">Transferase</keyword>
<evidence type="ECO:0000256" key="2">
    <source>
        <dbReference type="ARBA" id="ARBA00022679"/>
    </source>
</evidence>
<dbReference type="GO" id="GO:0009244">
    <property type="term" value="P:lipopolysaccharide core region biosynthetic process"/>
    <property type="evidence" value="ECO:0007669"/>
    <property type="project" value="TreeGrafter"/>
</dbReference>